<feature type="region of interest" description="Disordered" evidence="1">
    <location>
        <begin position="83"/>
        <end position="114"/>
    </location>
</feature>
<gene>
    <name evidence="2" type="ORF">DSL72_002429</name>
</gene>
<feature type="region of interest" description="Disordered" evidence="1">
    <location>
        <begin position="1"/>
        <end position="50"/>
    </location>
</feature>
<accession>A0A8A3PCN7</accession>
<feature type="compositionally biased region" description="Basic residues" evidence="1">
    <location>
        <begin position="245"/>
        <end position="256"/>
    </location>
</feature>
<dbReference type="AlphaFoldDB" id="A0A8A3PCN7"/>
<feature type="compositionally biased region" description="Polar residues" evidence="1">
    <location>
        <begin position="83"/>
        <end position="106"/>
    </location>
</feature>
<keyword evidence="3" id="KW-1185">Reference proteome</keyword>
<dbReference type="Proteomes" id="UP000672032">
    <property type="component" value="Chromosome 3"/>
</dbReference>
<evidence type="ECO:0000256" key="1">
    <source>
        <dbReference type="SAM" id="MobiDB-lite"/>
    </source>
</evidence>
<dbReference type="OrthoDB" id="3910171at2759"/>
<evidence type="ECO:0000313" key="3">
    <source>
        <dbReference type="Proteomes" id="UP000672032"/>
    </source>
</evidence>
<evidence type="ECO:0000313" key="2">
    <source>
        <dbReference type="EMBL" id="QSZ32849.1"/>
    </source>
</evidence>
<organism evidence="2 3">
    <name type="scientific">Monilinia vaccinii-corymbosi</name>
    <dbReference type="NCBI Taxonomy" id="61207"/>
    <lineage>
        <taxon>Eukaryota</taxon>
        <taxon>Fungi</taxon>
        <taxon>Dikarya</taxon>
        <taxon>Ascomycota</taxon>
        <taxon>Pezizomycotina</taxon>
        <taxon>Leotiomycetes</taxon>
        <taxon>Helotiales</taxon>
        <taxon>Sclerotiniaceae</taxon>
        <taxon>Monilinia</taxon>
    </lineage>
</organism>
<reference evidence="2" key="1">
    <citation type="submission" date="2020-10" db="EMBL/GenBank/DDBJ databases">
        <title>Genome Sequence of Monilinia vaccinii-corymbosi Sheds Light on Mummy Berry Disease Infection of Blueberry and Mating Type.</title>
        <authorList>
            <person name="Yow A.G."/>
            <person name="Zhang Y."/>
            <person name="Bansal K."/>
            <person name="Eacker S.M."/>
            <person name="Sullivan S."/>
            <person name="Liachko I."/>
            <person name="Cubeta M.A."/>
            <person name="Rollins J.A."/>
            <person name="Ashrafi H."/>
        </authorList>
    </citation>
    <scope>NUCLEOTIDE SEQUENCE</scope>
    <source>
        <strain evidence="2">RL-1</strain>
    </source>
</reference>
<protein>
    <submittedName>
        <fullName evidence="2">Uncharacterized protein</fullName>
    </submittedName>
</protein>
<name>A0A8A3PCN7_9HELO</name>
<proteinExistence type="predicted"/>
<sequence>MFEHFTFGAAPTNPCHSDDDDDDDVQPCPRDESILIPSSPPSTNSYPFFNHYEPSSPLDDVINQLGQHSLSYEHTRNSQYRQYISPTPSLSDDSGTSSPINATQSVAPAPPPSGFRACRRRQRQLNVQLQCSTSHIRDISTLVEDMLFNNSQCNLRRSPPECSIVYSPISPLEVDPGTQDDWNGMDGEKAKRRWLNTVIDDLEGNTWDREGDCLSLKSASTPSGIRKRGLRCGMSMESVGGVRSKVAKAPRMRIRKGKEGSGE</sequence>
<feature type="region of interest" description="Disordered" evidence="1">
    <location>
        <begin position="241"/>
        <end position="263"/>
    </location>
</feature>
<dbReference type="EMBL" id="CP063407">
    <property type="protein sequence ID" value="QSZ32849.1"/>
    <property type="molecule type" value="Genomic_DNA"/>
</dbReference>